<dbReference type="InterPro" id="IPR013520">
    <property type="entry name" value="Ribonucl_H"/>
</dbReference>
<keyword evidence="7" id="KW-0235">DNA replication</keyword>
<evidence type="ECO:0000256" key="1">
    <source>
        <dbReference type="ARBA" id="ARBA00001936"/>
    </source>
</evidence>
<comment type="cofactor">
    <cofactor evidence="1">
        <name>Mn(2+)</name>
        <dbReference type="ChEBI" id="CHEBI:29035"/>
    </cofactor>
</comment>
<evidence type="ECO:0000256" key="8">
    <source>
        <dbReference type="ARBA" id="ARBA00022722"/>
    </source>
</evidence>
<dbReference type="GO" id="GO:0045004">
    <property type="term" value="P:DNA replication proofreading"/>
    <property type="evidence" value="ECO:0007669"/>
    <property type="project" value="TreeGrafter"/>
</dbReference>
<keyword evidence="14" id="KW-0464">Manganese</keyword>
<evidence type="ECO:0000313" key="18">
    <source>
        <dbReference type="Proteomes" id="UP000078200"/>
    </source>
</evidence>
<keyword evidence="8" id="KW-0540">Nuclease</keyword>
<evidence type="ECO:0000256" key="11">
    <source>
        <dbReference type="ARBA" id="ARBA00022839"/>
    </source>
</evidence>
<dbReference type="Gene3D" id="3.30.420.10">
    <property type="entry name" value="Ribonuclease H-like superfamily/Ribonuclease H"/>
    <property type="match status" value="1"/>
</dbReference>
<feature type="binding site" evidence="15">
    <location>
        <position position="330"/>
    </location>
    <ligand>
        <name>Cu cation</name>
        <dbReference type="ChEBI" id="CHEBI:23378"/>
    </ligand>
</feature>
<evidence type="ECO:0000256" key="4">
    <source>
        <dbReference type="ARBA" id="ARBA00020352"/>
    </source>
</evidence>
<dbReference type="STRING" id="7395.A0A1A9VKE0"/>
<dbReference type="InterPro" id="IPR006309">
    <property type="entry name" value="DnaQ_proteo"/>
</dbReference>
<accession>A0A1A9VKE0</accession>
<keyword evidence="5" id="KW-0808">Transferase</keyword>
<name>A0A1A9VKE0_GLOAU</name>
<evidence type="ECO:0000313" key="17">
    <source>
        <dbReference type="EnsemblMetazoa" id="GAUT039741-PA"/>
    </source>
</evidence>
<dbReference type="SUPFAM" id="SSF53098">
    <property type="entry name" value="Ribonuclease H-like"/>
    <property type="match status" value="1"/>
</dbReference>
<dbReference type="EnsemblMetazoa" id="GAUT039741-RA">
    <property type="protein sequence ID" value="GAUT039741-PA"/>
    <property type="gene ID" value="GAUT039741"/>
</dbReference>
<keyword evidence="12" id="KW-0460">Magnesium</keyword>
<comment type="cofactor">
    <cofactor evidence="2">
        <name>Mg(2+)</name>
        <dbReference type="ChEBI" id="CHEBI:18420"/>
    </cofactor>
</comment>
<dbReference type="NCBIfam" id="TIGR01406">
    <property type="entry name" value="dnaQ_proteo"/>
    <property type="match status" value="1"/>
</dbReference>
<dbReference type="PANTHER" id="PTHR30231:SF41">
    <property type="entry name" value="DNA POLYMERASE III SUBUNIT EPSILON"/>
    <property type="match status" value="1"/>
</dbReference>
<reference evidence="17" key="1">
    <citation type="submission" date="2020-05" db="UniProtKB">
        <authorList>
            <consortium name="EnsemblMetazoa"/>
        </authorList>
    </citation>
    <scope>IDENTIFICATION</scope>
    <source>
        <strain evidence="17">TTRI</strain>
    </source>
</reference>
<dbReference type="FunFam" id="3.30.420.10:FF:000012">
    <property type="entry name" value="DNA polymerase III subunit epsilon"/>
    <property type="match status" value="1"/>
</dbReference>
<dbReference type="InterPro" id="IPR003782">
    <property type="entry name" value="SCO1/SenC"/>
</dbReference>
<evidence type="ECO:0000256" key="10">
    <source>
        <dbReference type="ARBA" id="ARBA00022801"/>
    </source>
</evidence>
<keyword evidence="13" id="KW-0239">DNA-directed DNA polymerase</keyword>
<dbReference type="AlphaFoldDB" id="A0A1A9VKE0"/>
<keyword evidence="18" id="KW-1185">Reference proteome</keyword>
<dbReference type="Pfam" id="PF00929">
    <property type="entry name" value="RNase_T"/>
    <property type="match status" value="1"/>
</dbReference>
<keyword evidence="10" id="KW-0378">Hydrolase</keyword>
<evidence type="ECO:0000256" key="12">
    <source>
        <dbReference type="ARBA" id="ARBA00022842"/>
    </source>
</evidence>
<keyword evidence="6" id="KW-0548">Nucleotidyltransferase</keyword>
<dbReference type="GO" id="GO:0003677">
    <property type="term" value="F:DNA binding"/>
    <property type="evidence" value="ECO:0007669"/>
    <property type="project" value="InterPro"/>
</dbReference>
<dbReference type="Proteomes" id="UP000078200">
    <property type="component" value="Unassembled WGS sequence"/>
</dbReference>
<dbReference type="InterPro" id="IPR012337">
    <property type="entry name" value="RNaseH-like_sf"/>
</dbReference>
<organism evidence="17 18">
    <name type="scientific">Glossina austeni</name>
    <name type="common">Savannah tsetse fly</name>
    <dbReference type="NCBI Taxonomy" id="7395"/>
    <lineage>
        <taxon>Eukaryota</taxon>
        <taxon>Metazoa</taxon>
        <taxon>Ecdysozoa</taxon>
        <taxon>Arthropoda</taxon>
        <taxon>Hexapoda</taxon>
        <taxon>Insecta</taxon>
        <taxon>Pterygota</taxon>
        <taxon>Neoptera</taxon>
        <taxon>Endopterygota</taxon>
        <taxon>Diptera</taxon>
        <taxon>Brachycera</taxon>
        <taxon>Muscomorpha</taxon>
        <taxon>Hippoboscoidea</taxon>
        <taxon>Glossinidae</taxon>
        <taxon>Glossina</taxon>
    </lineage>
</organism>
<dbReference type="GO" id="GO:0008408">
    <property type="term" value="F:3'-5' exonuclease activity"/>
    <property type="evidence" value="ECO:0007669"/>
    <property type="project" value="TreeGrafter"/>
</dbReference>
<dbReference type="InterPro" id="IPR036397">
    <property type="entry name" value="RNaseH_sf"/>
</dbReference>
<dbReference type="InterPro" id="IPR036249">
    <property type="entry name" value="Thioredoxin-like_sf"/>
</dbReference>
<evidence type="ECO:0000256" key="7">
    <source>
        <dbReference type="ARBA" id="ARBA00022705"/>
    </source>
</evidence>
<evidence type="ECO:0000256" key="9">
    <source>
        <dbReference type="ARBA" id="ARBA00022723"/>
    </source>
</evidence>
<dbReference type="GO" id="GO:0003887">
    <property type="term" value="F:DNA-directed DNA polymerase activity"/>
    <property type="evidence" value="ECO:0007669"/>
    <property type="project" value="UniProtKB-KW"/>
</dbReference>
<evidence type="ECO:0000256" key="5">
    <source>
        <dbReference type="ARBA" id="ARBA00022679"/>
    </source>
</evidence>
<dbReference type="InterPro" id="IPR006054">
    <property type="entry name" value="DnaQ"/>
</dbReference>
<dbReference type="NCBIfam" id="NF004316">
    <property type="entry name" value="PRK05711.1"/>
    <property type="match status" value="1"/>
</dbReference>
<evidence type="ECO:0000256" key="14">
    <source>
        <dbReference type="ARBA" id="ARBA00023211"/>
    </source>
</evidence>
<dbReference type="CDD" id="cd02968">
    <property type="entry name" value="SCO"/>
    <property type="match status" value="1"/>
</dbReference>
<dbReference type="SUPFAM" id="SSF52833">
    <property type="entry name" value="Thioredoxin-like"/>
    <property type="match status" value="1"/>
</dbReference>
<evidence type="ECO:0000256" key="15">
    <source>
        <dbReference type="PIRSR" id="PIRSR603782-1"/>
    </source>
</evidence>
<dbReference type="GO" id="GO:0046872">
    <property type="term" value="F:metal ion binding"/>
    <property type="evidence" value="ECO:0007669"/>
    <property type="project" value="UniProtKB-KW"/>
</dbReference>
<dbReference type="Gene3D" id="3.40.30.10">
    <property type="entry name" value="Glutaredoxin"/>
    <property type="match status" value="1"/>
</dbReference>
<dbReference type="NCBIfam" id="TIGR00573">
    <property type="entry name" value="dnaq"/>
    <property type="match status" value="1"/>
</dbReference>
<feature type="domain" description="Exonuclease" evidence="16">
    <location>
        <begin position="35"/>
        <end position="205"/>
    </location>
</feature>
<evidence type="ECO:0000256" key="3">
    <source>
        <dbReference type="ARBA" id="ARBA00010996"/>
    </source>
</evidence>
<dbReference type="VEuPathDB" id="VectorBase:GAUT039741"/>
<dbReference type="CDD" id="cd06131">
    <property type="entry name" value="DNA_pol_III_epsilon_Ecoli_like"/>
    <property type="match status" value="1"/>
</dbReference>
<sequence>MLIHQTQAGCLFLLTIKRQITIRQMTKLTMESKLREIVLDTETTGLDTGSGHRIIEIGCVELINRIPTGKVFHRYLNPERDIPYHSFKIHGISEEFLEDKPLFSDVALEFLDFISNDILVIHNAEFDVKFLNMELSKLNAGLISSDRVLDTLPLARKKFVGSPASLNALCKRFDISLENRELHGALVDAQLLAKVYVELTGGLQTFLFDNECNQDSNSTFVQHKVRNLTPREHSPNSEEIDEHKKLICPMNLGIISETLAKLDEKTNNKLQTFFITVDPERDSTERLKEFQQQFDHRIQMLTGEREKIDEVVAKYKVYASKVDGEEEINHSSIIYLIGPGGKYVTHFAADLNSDESQSDKILAEIRKYVN</sequence>
<keyword evidence="9 15" id="KW-0479">Metal-binding</keyword>
<dbReference type="GO" id="GO:0005829">
    <property type="term" value="C:cytosol"/>
    <property type="evidence" value="ECO:0007669"/>
    <property type="project" value="TreeGrafter"/>
</dbReference>
<dbReference type="Pfam" id="PF02630">
    <property type="entry name" value="SCO1-SenC"/>
    <property type="match status" value="1"/>
</dbReference>
<dbReference type="SMART" id="SM00479">
    <property type="entry name" value="EXOIII"/>
    <property type="match status" value="1"/>
</dbReference>
<evidence type="ECO:0000259" key="16">
    <source>
        <dbReference type="SMART" id="SM00479"/>
    </source>
</evidence>
<dbReference type="PANTHER" id="PTHR30231">
    <property type="entry name" value="DNA POLYMERASE III SUBUNIT EPSILON"/>
    <property type="match status" value="1"/>
</dbReference>
<evidence type="ECO:0000256" key="2">
    <source>
        <dbReference type="ARBA" id="ARBA00001946"/>
    </source>
</evidence>
<keyword evidence="11" id="KW-0269">Exonuclease</keyword>
<evidence type="ECO:0000256" key="6">
    <source>
        <dbReference type="ARBA" id="ARBA00022695"/>
    </source>
</evidence>
<feature type="binding site" evidence="15">
    <location>
        <position position="248"/>
    </location>
    <ligand>
        <name>Cu cation</name>
        <dbReference type="ChEBI" id="CHEBI:23378"/>
    </ligand>
</feature>
<evidence type="ECO:0000256" key="13">
    <source>
        <dbReference type="ARBA" id="ARBA00022932"/>
    </source>
</evidence>
<proteinExistence type="inferred from homology"/>
<keyword evidence="15" id="KW-0186">Copper</keyword>
<protein>
    <recommendedName>
        <fullName evidence="4">DNA polymerase III subunit epsilon</fullName>
    </recommendedName>
</protein>
<comment type="similarity">
    <text evidence="3">Belongs to the SCO1/2 family.</text>
</comment>